<dbReference type="Proteomes" id="UP000637578">
    <property type="component" value="Unassembled WGS sequence"/>
</dbReference>
<dbReference type="AlphaFoldDB" id="A0A8J3CJ40"/>
<name>A0A8J3CJ40_9PSEU</name>
<dbReference type="EMBL" id="BMMK01000079">
    <property type="protein sequence ID" value="GGM84756.1"/>
    <property type="molecule type" value="Genomic_DNA"/>
</dbReference>
<proteinExistence type="predicted"/>
<comment type="caution">
    <text evidence="1">The sequence shown here is derived from an EMBL/GenBank/DDBJ whole genome shotgun (WGS) entry which is preliminary data.</text>
</comment>
<sequence length="89" mass="9508">MTDSLSRHPVAVTVFLDSEGVDARDAHHVGEQAVRQALAAAGDTLTTRTYTGHQRTARVVDVMLTGAALRDGALVLQPAERLYPHSDTA</sequence>
<accession>A0A8J3CJ40</accession>
<protein>
    <submittedName>
        <fullName evidence="1">Uncharacterized protein</fullName>
    </submittedName>
</protein>
<evidence type="ECO:0000313" key="2">
    <source>
        <dbReference type="Proteomes" id="UP000637578"/>
    </source>
</evidence>
<dbReference type="RefSeq" id="WP_189062210.1">
    <property type="nucleotide sequence ID" value="NZ_BMMK01000079.1"/>
</dbReference>
<reference evidence="1" key="1">
    <citation type="journal article" date="2014" name="Int. J. Syst. Evol. Microbiol.">
        <title>Complete genome sequence of Corynebacterium casei LMG S-19264T (=DSM 44701T), isolated from a smear-ripened cheese.</title>
        <authorList>
            <consortium name="US DOE Joint Genome Institute (JGI-PGF)"/>
            <person name="Walter F."/>
            <person name="Albersmeier A."/>
            <person name="Kalinowski J."/>
            <person name="Ruckert C."/>
        </authorList>
    </citation>
    <scope>NUCLEOTIDE SEQUENCE</scope>
    <source>
        <strain evidence="1">CGMCC 4.5737</strain>
    </source>
</reference>
<gene>
    <name evidence="1" type="ORF">GCM10012275_64350</name>
</gene>
<keyword evidence="2" id="KW-1185">Reference proteome</keyword>
<evidence type="ECO:0000313" key="1">
    <source>
        <dbReference type="EMBL" id="GGM84756.1"/>
    </source>
</evidence>
<reference evidence="1" key="2">
    <citation type="submission" date="2020-09" db="EMBL/GenBank/DDBJ databases">
        <authorList>
            <person name="Sun Q."/>
            <person name="Zhou Y."/>
        </authorList>
    </citation>
    <scope>NUCLEOTIDE SEQUENCE</scope>
    <source>
        <strain evidence="1">CGMCC 4.5737</strain>
    </source>
</reference>
<organism evidence="1 2">
    <name type="scientific">Longimycelium tulufanense</name>
    <dbReference type="NCBI Taxonomy" id="907463"/>
    <lineage>
        <taxon>Bacteria</taxon>
        <taxon>Bacillati</taxon>
        <taxon>Actinomycetota</taxon>
        <taxon>Actinomycetes</taxon>
        <taxon>Pseudonocardiales</taxon>
        <taxon>Pseudonocardiaceae</taxon>
        <taxon>Longimycelium</taxon>
    </lineage>
</organism>